<evidence type="ECO:0000313" key="3">
    <source>
        <dbReference type="Proteomes" id="UP001458880"/>
    </source>
</evidence>
<evidence type="ECO:0000313" key="2">
    <source>
        <dbReference type="EMBL" id="KAK9747130.1"/>
    </source>
</evidence>
<feature type="compositionally biased region" description="Polar residues" evidence="1">
    <location>
        <begin position="36"/>
        <end position="47"/>
    </location>
</feature>
<organism evidence="2 3">
    <name type="scientific">Popillia japonica</name>
    <name type="common">Japanese beetle</name>
    <dbReference type="NCBI Taxonomy" id="7064"/>
    <lineage>
        <taxon>Eukaryota</taxon>
        <taxon>Metazoa</taxon>
        <taxon>Ecdysozoa</taxon>
        <taxon>Arthropoda</taxon>
        <taxon>Hexapoda</taxon>
        <taxon>Insecta</taxon>
        <taxon>Pterygota</taxon>
        <taxon>Neoptera</taxon>
        <taxon>Endopterygota</taxon>
        <taxon>Coleoptera</taxon>
        <taxon>Polyphaga</taxon>
        <taxon>Scarabaeiformia</taxon>
        <taxon>Scarabaeidae</taxon>
        <taxon>Rutelinae</taxon>
        <taxon>Popillia</taxon>
    </lineage>
</organism>
<gene>
    <name evidence="2" type="ORF">QE152_g5608</name>
</gene>
<keyword evidence="3" id="KW-1185">Reference proteome</keyword>
<dbReference type="EMBL" id="JASPKY010000034">
    <property type="protein sequence ID" value="KAK9747130.1"/>
    <property type="molecule type" value="Genomic_DNA"/>
</dbReference>
<proteinExistence type="predicted"/>
<feature type="region of interest" description="Disordered" evidence="1">
    <location>
        <begin position="93"/>
        <end position="128"/>
    </location>
</feature>
<reference evidence="2 3" key="1">
    <citation type="journal article" date="2024" name="BMC Genomics">
        <title>De novo assembly and annotation of Popillia japonica's genome with initial clues to its potential as an invasive pest.</title>
        <authorList>
            <person name="Cucini C."/>
            <person name="Boschi S."/>
            <person name="Funari R."/>
            <person name="Cardaioli E."/>
            <person name="Iannotti N."/>
            <person name="Marturano G."/>
            <person name="Paoli F."/>
            <person name="Bruttini M."/>
            <person name="Carapelli A."/>
            <person name="Frati F."/>
            <person name="Nardi F."/>
        </authorList>
    </citation>
    <scope>NUCLEOTIDE SEQUENCE [LARGE SCALE GENOMIC DNA]</scope>
    <source>
        <strain evidence="2">DMR45628</strain>
    </source>
</reference>
<dbReference type="AlphaFoldDB" id="A0AAW1MPA4"/>
<dbReference type="Proteomes" id="UP001458880">
    <property type="component" value="Unassembled WGS sequence"/>
</dbReference>
<feature type="region of interest" description="Disordered" evidence="1">
    <location>
        <begin position="32"/>
        <end position="64"/>
    </location>
</feature>
<evidence type="ECO:0000256" key="1">
    <source>
        <dbReference type="SAM" id="MobiDB-lite"/>
    </source>
</evidence>
<sequence>MIKDIFPDHLFAPSAATDITQVQQQDLINDKDHNTQEQSQNNATSLQEILISKPSTSHERDEISRQGVIISKPFISHIDDQVTRQEALIVHPSTSSSWIRPEEISPHPRTENTKRRKQTSGSQVFTESPVLTEIKAI</sequence>
<protein>
    <submittedName>
        <fullName evidence="2">Uncharacterized protein</fullName>
    </submittedName>
</protein>
<feature type="compositionally biased region" description="Basic and acidic residues" evidence="1">
    <location>
        <begin position="100"/>
        <end position="113"/>
    </location>
</feature>
<accession>A0AAW1MPA4</accession>
<name>A0AAW1MPA4_POPJA</name>
<comment type="caution">
    <text evidence="2">The sequence shown here is derived from an EMBL/GenBank/DDBJ whole genome shotgun (WGS) entry which is preliminary data.</text>
</comment>